<protein>
    <submittedName>
        <fullName evidence="3">Pentatricopeptide repeat-containing protein 2, mitochondrial-like</fullName>
    </submittedName>
</protein>
<proteinExistence type="predicted"/>
<feature type="region of interest" description="Disordered" evidence="1">
    <location>
        <begin position="375"/>
        <end position="398"/>
    </location>
</feature>
<evidence type="ECO:0000313" key="3">
    <source>
        <dbReference type="RefSeq" id="XP_017776862.1"/>
    </source>
</evidence>
<dbReference type="Proteomes" id="UP000695000">
    <property type="component" value="Unplaced"/>
</dbReference>
<dbReference type="GeneID" id="108562877"/>
<name>A0ABM1MQL2_NICVS</name>
<organism evidence="2 3">
    <name type="scientific">Nicrophorus vespilloides</name>
    <name type="common">Boreal carrion beetle</name>
    <dbReference type="NCBI Taxonomy" id="110193"/>
    <lineage>
        <taxon>Eukaryota</taxon>
        <taxon>Metazoa</taxon>
        <taxon>Ecdysozoa</taxon>
        <taxon>Arthropoda</taxon>
        <taxon>Hexapoda</taxon>
        <taxon>Insecta</taxon>
        <taxon>Pterygota</taxon>
        <taxon>Neoptera</taxon>
        <taxon>Endopterygota</taxon>
        <taxon>Coleoptera</taxon>
        <taxon>Polyphaga</taxon>
        <taxon>Staphyliniformia</taxon>
        <taxon>Silphidae</taxon>
        <taxon>Nicrophorinae</taxon>
        <taxon>Nicrophorus</taxon>
    </lineage>
</organism>
<evidence type="ECO:0000256" key="1">
    <source>
        <dbReference type="SAM" id="MobiDB-lite"/>
    </source>
</evidence>
<dbReference type="InterPro" id="IPR034629">
    <property type="entry name" value="PTCD2"/>
</dbReference>
<keyword evidence="2" id="KW-1185">Reference proteome</keyword>
<dbReference type="PANTHER" id="PTHR14700">
    <property type="entry name" value="PENTATRICOPEPTIDE REPEAT-CONTAINING PROTEIN 2, MITOCHONDRIAL"/>
    <property type="match status" value="1"/>
</dbReference>
<sequence length="398" mass="46711">MANVLNILLKNTALCPLKHAVKPQLVSLFQTQVRTLYSESTLGIDGYKAQRLRTQNQLSNIAEKFRTKMHDYTSDDSKNMIFTEDLKNMIHLAENDDVDLIIKMMNRFNEQNKQLRFGTFVFGPVVMRMFYYLNKPDEALKCFKSENLKGFFDQLITYQLLMDLMYNNQRYQDILDLFEDIRERQIESTQFPRNIIVLTLAACYKLNTKESWDFALNLWNKLMEAGHMPMRRAVTFCAALALKQNNPSACLEMISSAKNQNYTTVRNLKVLALTQVGRIEDVLPILKSVYNQDDSMKNQTFNVDVIELIKEQVEKLDSVEVKQEFSKIHSYLKDNHISDMTLEEQLCLEIATPPFLGNKRNNYNNTQDMRYNRFQRRNDDFTKRRPFDSKRPGLSDMQ</sequence>
<reference evidence="3" key="1">
    <citation type="submission" date="2025-08" db="UniProtKB">
        <authorList>
            <consortium name="RefSeq"/>
        </authorList>
    </citation>
    <scope>IDENTIFICATION</scope>
    <source>
        <tissue evidence="3">Whole Larva</tissue>
    </source>
</reference>
<feature type="compositionally biased region" description="Basic and acidic residues" evidence="1">
    <location>
        <begin position="376"/>
        <end position="398"/>
    </location>
</feature>
<evidence type="ECO:0000313" key="2">
    <source>
        <dbReference type="Proteomes" id="UP000695000"/>
    </source>
</evidence>
<dbReference type="InterPro" id="IPR011990">
    <property type="entry name" value="TPR-like_helical_dom_sf"/>
</dbReference>
<gene>
    <name evidence="3" type="primary">LOC108562877</name>
</gene>
<dbReference type="PANTHER" id="PTHR14700:SF0">
    <property type="entry name" value="PENTATRICOPEPTIDE REPEAT-CONTAINING PROTEIN 2, MITOCHONDRIAL"/>
    <property type="match status" value="1"/>
</dbReference>
<accession>A0ABM1MQL2</accession>
<dbReference type="Gene3D" id="1.25.40.10">
    <property type="entry name" value="Tetratricopeptide repeat domain"/>
    <property type="match status" value="1"/>
</dbReference>
<dbReference type="RefSeq" id="XP_017776862.1">
    <property type="nucleotide sequence ID" value="XM_017921373.1"/>
</dbReference>